<keyword evidence="15" id="KW-1185">Reference proteome</keyword>
<comment type="cofactor">
    <cofactor evidence="1 12">
        <name>Zn(2+)</name>
        <dbReference type="ChEBI" id="CHEBI:29105"/>
    </cofactor>
</comment>
<organism evidence="14 15">
    <name type="scientific">Bosea minatitlanensis</name>
    <dbReference type="NCBI Taxonomy" id="128782"/>
    <lineage>
        <taxon>Bacteria</taxon>
        <taxon>Pseudomonadati</taxon>
        <taxon>Pseudomonadota</taxon>
        <taxon>Alphaproteobacteria</taxon>
        <taxon>Hyphomicrobiales</taxon>
        <taxon>Boseaceae</taxon>
        <taxon>Bosea</taxon>
    </lineage>
</organism>
<gene>
    <name evidence="14" type="ORF">ACFPK2_15965</name>
</gene>
<dbReference type="PANTHER" id="PTHR11644:SF2">
    <property type="entry name" value="CYTIDINE DEAMINASE"/>
    <property type="match status" value="1"/>
</dbReference>
<comment type="catalytic activity">
    <reaction evidence="10 12">
        <text>2'-deoxycytidine + H2O + H(+) = 2'-deoxyuridine + NH4(+)</text>
        <dbReference type="Rhea" id="RHEA:13433"/>
        <dbReference type="ChEBI" id="CHEBI:15377"/>
        <dbReference type="ChEBI" id="CHEBI:15378"/>
        <dbReference type="ChEBI" id="CHEBI:15698"/>
        <dbReference type="ChEBI" id="CHEBI:16450"/>
        <dbReference type="ChEBI" id="CHEBI:28938"/>
        <dbReference type="EC" id="3.5.4.5"/>
    </reaction>
</comment>
<dbReference type="InterPro" id="IPR016193">
    <property type="entry name" value="Cytidine_deaminase-like"/>
</dbReference>
<protein>
    <recommendedName>
        <fullName evidence="5 12">Cytidine deaminase</fullName>
        <ecNumber evidence="4 12">3.5.4.5</ecNumber>
    </recommendedName>
    <alternativeName>
        <fullName evidence="9 12">Cytidine aminohydrolase</fullName>
    </alternativeName>
</protein>
<dbReference type="GO" id="GO:0004126">
    <property type="term" value="F:cytidine deaminase activity"/>
    <property type="evidence" value="ECO:0007669"/>
    <property type="project" value="UniProtKB-EC"/>
</dbReference>
<feature type="domain" description="CMP/dCMP-type deaminase" evidence="13">
    <location>
        <begin position="9"/>
        <end position="136"/>
    </location>
</feature>
<dbReference type="PANTHER" id="PTHR11644">
    <property type="entry name" value="CYTIDINE DEAMINASE"/>
    <property type="match status" value="1"/>
</dbReference>
<dbReference type="EC" id="3.5.4.5" evidence="4 12"/>
<comment type="caution">
    <text evidence="14">The sequence shown here is derived from an EMBL/GenBank/DDBJ whole genome shotgun (WGS) entry which is preliminary data.</text>
</comment>
<dbReference type="SUPFAM" id="SSF53927">
    <property type="entry name" value="Cytidine deaminase-like"/>
    <property type="match status" value="1"/>
</dbReference>
<evidence type="ECO:0000256" key="4">
    <source>
        <dbReference type="ARBA" id="ARBA00012783"/>
    </source>
</evidence>
<comment type="similarity">
    <text evidence="3 12">Belongs to the cytidine and deoxycytidylate deaminase family.</text>
</comment>
<name>A0ABW0F742_9HYPH</name>
<dbReference type="InterPro" id="IPR002125">
    <property type="entry name" value="CMP_dCMP_dom"/>
</dbReference>
<evidence type="ECO:0000256" key="1">
    <source>
        <dbReference type="ARBA" id="ARBA00001947"/>
    </source>
</evidence>
<dbReference type="Pfam" id="PF00383">
    <property type="entry name" value="dCMP_cyt_deam_1"/>
    <property type="match status" value="1"/>
</dbReference>
<dbReference type="PROSITE" id="PS00903">
    <property type="entry name" value="CYT_DCMP_DEAMINASES_1"/>
    <property type="match status" value="1"/>
</dbReference>
<dbReference type="EMBL" id="JBHSLI010000006">
    <property type="protein sequence ID" value="MFC5294484.1"/>
    <property type="molecule type" value="Genomic_DNA"/>
</dbReference>
<evidence type="ECO:0000256" key="6">
    <source>
        <dbReference type="ARBA" id="ARBA00022723"/>
    </source>
</evidence>
<dbReference type="NCBIfam" id="TIGR01354">
    <property type="entry name" value="cyt_deam_tetra"/>
    <property type="match status" value="1"/>
</dbReference>
<dbReference type="Proteomes" id="UP001595976">
    <property type="component" value="Unassembled WGS sequence"/>
</dbReference>
<evidence type="ECO:0000256" key="11">
    <source>
        <dbReference type="ARBA" id="ARBA00049558"/>
    </source>
</evidence>
<evidence type="ECO:0000259" key="13">
    <source>
        <dbReference type="PROSITE" id="PS51747"/>
    </source>
</evidence>
<evidence type="ECO:0000256" key="9">
    <source>
        <dbReference type="ARBA" id="ARBA00032005"/>
    </source>
</evidence>
<evidence type="ECO:0000256" key="7">
    <source>
        <dbReference type="ARBA" id="ARBA00022801"/>
    </source>
</evidence>
<dbReference type="InterPro" id="IPR016192">
    <property type="entry name" value="APOBEC/CMP_deaminase_Zn-bd"/>
</dbReference>
<evidence type="ECO:0000256" key="3">
    <source>
        <dbReference type="ARBA" id="ARBA00006576"/>
    </source>
</evidence>
<dbReference type="RefSeq" id="WP_260349032.1">
    <property type="nucleotide sequence ID" value="NZ_JAOAOS010000007.1"/>
</dbReference>
<dbReference type="Gene3D" id="3.40.140.10">
    <property type="entry name" value="Cytidine Deaminase, domain 2"/>
    <property type="match status" value="1"/>
</dbReference>
<dbReference type="InterPro" id="IPR050202">
    <property type="entry name" value="Cyt/Deoxycyt_deaminase"/>
</dbReference>
<evidence type="ECO:0000256" key="5">
    <source>
        <dbReference type="ARBA" id="ARBA00018266"/>
    </source>
</evidence>
<evidence type="ECO:0000256" key="2">
    <source>
        <dbReference type="ARBA" id="ARBA00003949"/>
    </source>
</evidence>
<dbReference type="CDD" id="cd01283">
    <property type="entry name" value="cytidine_deaminase"/>
    <property type="match status" value="1"/>
</dbReference>
<sequence>MKNADPAEPDFDALFAAAARIQRQAYAPYSRFKVGAALLADDGAIYVGCNVENAAYPVGSCAEAGAVSAMVAGGARVIRAILVFGEGAERVTPCGACRQRIREFAAPETPVAIAGPEGIRARFTLEELLPASFGPANLPR</sequence>
<comment type="function">
    <text evidence="2 12">This enzyme scavenges exogenous and endogenous cytidine and 2'-deoxycytidine for UMP synthesis.</text>
</comment>
<keyword evidence="8 12" id="KW-0862">Zinc</keyword>
<dbReference type="NCBIfam" id="NF004064">
    <property type="entry name" value="PRK05578.1"/>
    <property type="match status" value="1"/>
</dbReference>
<accession>A0ABW0F742</accession>
<reference evidence="15" key="1">
    <citation type="journal article" date="2019" name="Int. J. Syst. Evol. Microbiol.">
        <title>The Global Catalogue of Microorganisms (GCM) 10K type strain sequencing project: providing services to taxonomists for standard genome sequencing and annotation.</title>
        <authorList>
            <consortium name="The Broad Institute Genomics Platform"/>
            <consortium name="The Broad Institute Genome Sequencing Center for Infectious Disease"/>
            <person name="Wu L."/>
            <person name="Ma J."/>
        </authorList>
    </citation>
    <scope>NUCLEOTIDE SEQUENCE [LARGE SCALE GENOMIC DNA]</scope>
    <source>
        <strain evidence="15">CGMCC 1.15643</strain>
    </source>
</reference>
<evidence type="ECO:0000256" key="10">
    <source>
        <dbReference type="ARBA" id="ARBA00049252"/>
    </source>
</evidence>
<proteinExistence type="inferred from homology"/>
<dbReference type="PROSITE" id="PS51747">
    <property type="entry name" value="CYT_DCMP_DEAMINASES_2"/>
    <property type="match status" value="1"/>
</dbReference>
<evidence type="ECO:0000313" key="14">
    <source>
        <dbReference type="EMBL" id="MFC5294484.1"/>
    </source>
</evidence>
<evidence type="ECO:0000313" key="15">
    <source>
        <dbReference type="Proteomes" id="UP001595976"/>
    </source>
</evidence>
<dbReference type="InterPro" id="IPR006262">
    <property type="entry name" value="Cyt_deam_tetra"/>
</dbReference>
<keyword evidence="6 12" id="KW-0479">Metal-binding</keyword>
<evidence type="ECO:0000256" key="8">
    <source>
        <dbReference type="ARBA" id="ARBA00022833"/>
    </source>
</evidence>
<evidence type="ECO:0000256" key="12">
    <source>
        <dbReference type="RuleBase" id="RU364006"/>
    </source>
</evidence>
<comment type="catalytic activity">
    <reaction evidence="11 12">
        <text>cytidine + H2O + H(+) = uridine + NH4(+)</text>
        <dbReference type="Rhea" id="RHEA:16069"/>
        <dbReference type="ChEBI" id="CHEBI:15377"/>
        <dbReference type="ChEBI" id="CHEBI:15378"/>
        <dbReference type="ChEBI" id="CHEBI:16704"/>
        <dbReference type="ChEBI" id="CHEBI:17562"/>
        <dbReference type="ChEBI" id="CHEBI:28938"/>
        <dbReference type="EC" id="3.5.4.5"/>
    </reaction>
</comment>
<keyword evidence="7 12" id="KW-0378">Hydrolase</keyword>